<dbReference type="AlphaFoldDB" id="A0A6J6TTB2"/>
<name>A0A6J6TTB2_9ZZZZ</name>
<organism evidence="1">
    <name type="scientific">freshwater metagenome</name>
    <dbReference type="NCBI Taxonomy" id="449393"/>
    <lineage>
        <taxon>unclassified sequences</taxon>
        <taxon>metagenomes</taxon>
        <taxon>ecological metagenomes</taxon>
    </lineage>
</organism>
<sequence length="77" mass="8098">MFDASPGLSADNEAYVLPETTDVNAEVAIAEIPDVDIARRTVVAPFIGVVFTNVITPEPSARRRPAGTPPALFATST</sequence>
<proteinExistence type="predicted"/>
<protein>
    <submittedName>
        <fullName evidence="1">Unannotated protein</fullName>
    </submittedName>
</protein>
<gene>
    <name evidence="1" type="ORF">UFOPK2855_00085</name>
</gene>
<reference evidence="1" key="1">
    <citation type="submission" date="2020-05" db="EMBL/GenBank/DDBJ databases">
        <authorList>
            <person name="Chiriac C."/>
            <person name="Salcher M."/>
            <person name="Ghai R."/>
            <person name="Kavagutti S V."/>
        </authorList>
    </citation>
    <scope>NUCLEOTIDE SEQUENCE</scope>
</reference>
<accession>A0A6J6TTB2</accession>
<evidence type="ECO:0000313" key="1">
    <source>
        <dbReference type="EMBL" id="CAB4749693.1"/>
    </source>
</evidence>
<dbReference type="EMBL" id="CAEZZK010000007">
    <property type="protein sequence ID" value="CAB4749693.1"/>
    <property type="molecule type" value="Genomic_DNA"/>
</dbReference>